<comment type="caution">
    <text evidence="1">The sequence shown here is derived from an EMBL/GenBank/DDBJ whole genome shotgun (WGS) entry which is preliminary data.</text>
</comment>
<reference evidence="1 2" key="1">
    <citation type="submission" date="2017-04" db="EMBL/GenBank/DDBJ databases">
        <title>Draft genome sequence of Tuber borchii Vittad., a whitish edible truffle.</title>
        <authorList>
            <consortium name="DOE Joint Genome Institute"/>
            <person name="Murat C."/>
            <person name="Kuo A."/>
            <person name="Barry K.W."/>
            <person name="Clum A."/>
            <person name="Dockter R.B."/>
            <person name="Fauchery L."/>
            <person name="Iotti M."/>
            <person name="Kohler A."/>
            <person name="Labutti K."/>
            <person name="Lindquist E.A."/>
            <person name="Lipzen A."/>
            <person name="Ohm R.A."/>
            <person name="Wang M."/>
            <person name="Grigoriev I.V."/>
            <person name="Zambonelli A."/>
            <person name="Martin F.M."/>
        </authorList>
    </citation>
    <scope>NUCLEOTIDE SEQUENCE [LARGE SCALE GENOMIC DNA]</scope>
    <source>
        <strain evidence="1 2">Tbo3840</strain>
    </source>
</reference>
<accession>A0A2T7A523</accession>
<evidence type="ECO:0000313" key="1">
    <source>
        <dbReference type="EMBL" id="PUU82765.1"/>
    </source>
</evidence>
<proteinExistence type="predicted"/>
<name>A0A2T7A523_TUBBO</name>
<dbReference type="Proteomes" id="UP000244722">
    <property type="component" value="Unassembled WGS sequence"/>
</dbReference>
<evidence type="ECO:0000313" key="2">
    <source>
        <dbReference type="Proteomes" id="UP000244722"/>
    </source>
</evidence>
<sequence>MSPPNRLLQKFFRQFNFQRYTYDPHKPPLEEFKRLCQARQWGTSEIGKHKTAFLLALEKGKDRRGSLPGPNLIKFFRKYEYQQFTYDLDAPIQSEFQRLVRLRGWGEANRSNVTSQFNKAVALDGGEQSVYSAGPNAIKFFRQYEYQLFTYDSNASVQSEFQRLVGLRGWEKANLSKVTEQFNKAVASDAREQSVCNASKSTHPKDPGTQKVDIIANWLREQECHGYRYRGGSPELEFRELVGVKRQEWDQVRREADMDTGNEAWKESDEFDLLRTGFYRVVEKAFNTLLGRFCQITRLRPWQVLVGLCGQGQESVGLYNQGLGSMGKEAAETVRFTKDPA</sequence>
<gene>
    <name evidence="1" type="ORF">B9Z19DRAFT_327563</name>
</gene>
<dbReference type="OrthoDB" id="6105938at2759"/>
<organism evidence="1 2">
    <name type="scientific">Tuber borchii</name>
    <name type="common">White truffle</name>
    <dbReference type="NCBI Taxonomy" id="42251"/>
    <lineage>
        <taxon>Eukaryota</taxon>
        <taxon>Fungi</taxon>
        <taxon>Dikarya</taxon>
        <taxon>Ascomycota</taxon>
        <taxon>Pezizomycotina</taxon>
        <taxon>Pezizomycetes</taxon>
        <taxon>Pezizales</taxon>
        <taxon>Tuberaceae</taxon>
        <taxon>Tuber</taxon>
    </lineage>
</organism>
<dbReference type="EMBL" id="NESQ01000022">
    <property type="protein sequence ID" value="PUU82765.1"/>
    <property type="molecule type" value="Genomic_DNA"/>
</dbReference>
<keyword evidence="2" id="KW-1185">Reference proteome</keyword>
<protein>
    <submittedName>
        <fullName evidence="1">Uncharacterized protein</fullName>
    </submittedName>
</protein>
<dbReference type="AlphaFoldDB" id="A0A2T7A523"/>